<name>A0ACB8DS68_DERSI</name>
<dbReference type="EMBL" id="CM023479">
    <property type="protein sequence ID" value="KAH7975223.1"/>
    <property type="molecule type" value="Genomic_DNA"/>
</dbReference>
<evidence type="ECO:0000313" key="2">
    <source>
        <dbReference type="Proteomes" id="UP000821865"/>
    </source>
</evidence>
<gene>
    <name evidence="1" type="ORF">HPB49_025173</name>
</gene>
<protein>
    <submittedName>
        <fullName evidence="1">Uncharacterized protein</fullName>
    </submittedName>
</protein>
<organism evidence="1 2">
    <name type="scientific">Dermacentor silvarum</name>
    <name type="common">Tick</name>
    <dbReference type="NCBI Taxonomy" id="543639"/>
    <lineage>
        <taxon>Eukaryota</taxon>
        <taxon>Metazoa</taxon>
        <taxon>Ecdysozoa</taxon>
        <taxon>Arthropoda</taxon>
        <taxon>Chelicerata</taxon>
        <taxon>Arachnida</taxon>
        <taxon>Acari</taxon>
        <taxon>Parasitiformes</taxon>
        <taxon>Ixodida</taxon>
        <taxon>Ixodoidea</taxon>
        <taxon>Ixodidae</taxon>
        <taxon>Rhipicephalinae</taxon>
        <taxon>Dermacentor</taxon>
    </lineage>
</organism>
<accession>A0ACB8DS68</accession>
<dbReference type="Proteomes" id="UP000821865">
    <property type="component" value="Chromosome 10"/>
</dbReference>
<evidence type="ECO:0000313" key="1">
    <source>
        <dbReference type="EMBL" id="KAH7975223.1"/>
    </source>
</evidence>
<keyword evidence="2" id="KW-1185">Reference proteome</keyword>
<sequence length="357" mass="40342">MNNVFHWWQLPFIAAETSKPACKVSKIPGTLCGISPAISNASSVSALGAQFLERAWHEDSKVVCNRDLSAVDYRYEQRRVAPLTPTTLDEEPRHWTMEAVGIPMDDVMLRFRMHSIVYLSFGLRFFGLLLSFATPILLWGATASTNSCVVYDLLPSVDLVTGVAPQRHVWSLALLLDLNPRLGLAFLHWHYLGRRSVLVAHPERSLFTLVTHAGLALHVAETLSLSLVSGLRNYQEYPAHERLYTHFVVSSLMFMLCACLSLRMCQHEQGHKARRSLRLKLCLVTLAGAVAVAMLVYVNEHRANCSGKTESWFPVCQWVYAMCHVAFHLTFVYDIPNREVIVGTTRRRALRRDSRHG</sequence>
<reference evidence="1" key="1">
    <citation type="submission" date="2020-05" db="EMBL/GenBank/DDBJ databases">
        <title>Large-scale comparative analyses of tick genomes elucidate their genetic diversity and vector capacities.</title>
        <authorList>
            <person name="Jia N."/>
            <person name="Wang J."/>
            <person name="Shi W."/>
            <person name="Du L."/>
            <person name="Sun Y."/>
            <person name="Zhan W."/>
            <person name="Jiang J."/>
            <person name="Wang Q."/>
            <person name="Zhang B."/>
            <person name="Ji P."/>
            <person name="Sakyi L.B."/>
            <person name="Cui X."/>
            <person name="Yuan T."/>
            <person name="Jiang B."/>
            <person name="Yang W."/>
            <person name="Lam T.T.-Y."/>
            <person name="Chang Q."/>
            <person name="Ding S."/>
            <person name="Wang X."/>
            <person name="Zhu J."/>
            <person name="Ruan X."/>
            <person name="Zhao L."/>
            <person name="Wei J."/>
            <person name="Que T."/>
            <person name="Du C."/>
            <person name="Cheng J."/>
            <person name="Dai P."/>
            <person name="Han X."/>
            <person name="Huang E."/>
            <person name="Gao Y."/>
            <person name="Liu J."/>
            <person name="Shao H."/>
            <person name="Ye R."/>
            <person name="Li L."/>
            <person name="Wei W."/>
            <person name="Wang X."/>
            <person name="Wang C."/>
            <person name="Yang T."/>
            <person name="Huo Q."/>
            <person name="Li W."/>
            <person name="Guo W."/>
            <person name="Chen H."/>
            <person name="Zhou L."/>
            <person name="Ni X."/>
            <person name="Tian J."/>
            <person name="Zhou Y."/>
            <person name="Sheng Y."/>
            <person name="Liu T."/>
            <person name="Pan Y."/>
            <person name="Xia L."/>
            <person name="Li J."/>
            <person name="Zhao F."/>
            <person name="Cao W."/>
        </authorList>
    </citation>
    <scope>NUCLEOTIDE SEQUENCE</scope>
    <source>
        <strain evidence="1">Dsil-2018</strain>
    </source>
</reference>
<comment type="caution">
    <text evidence="1">The sequence shown here is derived from an EMBL/GenBank/DDBJ whole genome shotgun (WGS) entry which is preliminary data.</text>
</comment>
<proteinExistence type="predicted"/>